<evidence type="ECO:0000313" key="1">
    <source>
        <dbReference type="EMBL" id="CBY36416.1"/>
    </source>
</evidence>
<dbReference type="EMBL" id="FN655081">
    <property type="protein sequence ID" value="CBY37883.1"/>
    <property type="molecule type" value="Genomic_DNA"/>
</dbReference>
<sequence>MIVNFWAVTFGFTPVYVKNEFVQLIPSTPVTTRTTSIRSSNGCANTEETRFIFEAETEEIT</sequence>
<reference evidence="1" key="1">
    <citation type="journal article" date="2010" name="Science">
        <title>Plasticity of animal genome architecture unmasked by rapid evolution of a pelagic tunicate.</title>
        <authorList>
            <person name="Denoeud F."/>
            <person name="Henriet S."/>
            <person name="Mungpakdee S."/>
            <person name="Aury J.M."/>
            <person name="Da Silva C."/>
            <person name="Brinkmann H."/>
            <person name="Mikhaleva J."/>
            <person name="Olsen L.C."/>
            <person name="Jubin C."/>
            <person name="Canestro C."/>
            <person name="Bouquet J.M."/>
            <person name="Danks G."/>
            <person name="Poulain J."/>
            <person name="Campsteijn C."/>
            <person name="Adamski M."/>
            <person name="Cross I."/>
            <person name="Yadetie F."/>
            <person name="Muffato M."/>
            <person name="Louis A."/>
            <person name="Butcher S."/>
            <person name="Tsagkogeorga G."/>
            <person name="Konrad A."/>
            <person name="Singh S."/>
            <person name="Jensen M.F."/>
            <person name="Cong E.H."/>
            <person name="Eikeseth-Otteraa H."/>
            <person name="Noel B."/>
            <person name="Anthouard V."/>
            <person name="Porcel B.M."/>
            <person name="Kachouri-Lafond R."/>
            <person name="Nishino A."/>
            <person name="Ugolini M."/>
            <person name="Chourrout P."/>
            <person name="Nishida H."/>
            <person name="Aasland R."/>
            <person name="Huzurbazar S."/>
            <person name="Westhof E."/>
            <person name="Delsuc F."/>
            <person name="Lehrach H."/>
            <person name="Reinhardt R."/>
            <person name="Weissenbach J."/>
            <person name="Roy S.W."/>
            <person name="Artiguenave F."/>
            <person name="Postlethwait J.H."/>
            <person name="Manak J.R."/>
            <person name="Thompson E.M."/>
            <person name="Jaillon O."/>
            <person name="Du Pasquier L."/>
            <person name="Boudinot P."/>
            <person name="Liberles D.A."/>
            <person name="Volff J.N."/>
            <person name="Philippe H."/>
            <person name="Lenhard B."/>
            <person name="Roest Crollius H."/>
            <person name="Wincker P."/>
            <person name="Chourrout D."/>
        </authorList>
    </citation>
    <scope>NUCLEOTIDE SEQUENCE [LARGE SCALE GENOMIC DNA]</scope>
</reference>
<evidence type="ECO:0000313" key="2">
    <source>
        <dbReference type="EMBL" id="CBY37883.1"/>
    </source>
</evidence>
<accession>E4YLQ5</accession>
<organism evidence="1">
    <name type="scientific">Oikopleura dioica</name>
    <name type="common">Tunicate</name>
    <dbReference type="NCBI Taxonomy" id="34765"/>
    <lineage>
        <taxon>Eukaryota</taxon>
        <taxon>Metazoa</taxon>
        <taxon>Chordata</taxon>
        <taxon>Tunicata</taxon>
        <taxon>Appendicularia</taxon>
        <taxon>Copelata</taxon>
        <taxon>Oikopleuridae</taxon>
        <taxon>Oikopleura</taxon>
    </lineage>
</organism>
<protein>
    <submittedName>
        <fullName evidence="1">Uncharacterized protein</fullName>
    </submittedName>
</protein>
<proteinExistence type="predicted"/>
<dbReference type="EMBL" id="FN654773">
    <property type="protein sequence ID" value="CBY36416.1"/>
    <property type="molecule type" value="Genomic_DNA"/>
</dbReference>
<dbReference type="AlphaFoldDB" id="E4YLQ5"/>
<dbReference type="Proteomes" id="UP000011014">
    <property type="component" value="Unassembled WGS sequence"/>
</dbReference>
<name>E4YLQ5_OIKDI</name>
<gene>
    <name evidence="1" type="ORF">GSOID_T00028918001</name>
    <name evidence="2" type="ORF">GSOID_T00031377001</name>
</gene>